<dbReference type="AlphaFoldDB" id="A0A8E7B0J7"/>
<keyword evidence="1" id="KW-0175">Coiled coil</keyword>
<feature type="coiled-coil region" evidence="1">
    <location>
        <begin position="238"/>
        <end position="327"/>
    </location>
</feature>
<feature type="region of interest" description="Disordered" evidence="2">
    <location>
        <begin position="641"/>
        <end position="719"/>
    </location>
</feature>
<accession>A0A8E7B0J7</accession>
<dbReference type="RefSeq" id="WP_214419004.1">
    <property type="nucleotide sequence ID" value="NZ_CP075546.1"/>
</dbReference>
<name>A0A8E7B0J7_9EURY</name>
<keyword evidence="4" id="KW-1185">Reference proteome</keyword>
<feature type="compositionally biased region" description="Polar residues" evidence="2">
    <location>
        <begin position="653"/>
        <end position="665"/>
    </location>
</feature>
<dbReference type="InterPro" id="IPR009030">
    <property type="entry name" value="Growth_fac_rcpt_cys_sf"/>
</dbReference>
<sequence length="779" mass="87736">MTDKKRISSTHGVSYKNIIRILLLLVILSFWFISPCSAGSISGVFEDSEIIKTLKNDCGFGFSVYKEDLMTEVLHSDPDLRNQLVSLNKEIKDYHSVVNTELPKFDTSLMDSTDDVGSVKKVSEWICNGQDFFAKFLPPTPLKAACYVQELIDRSEQVRDTLIIPSYAEELYNLYVSERKGGNEPVNALDYSIGQVRGGYNIFTSQDAYKGLTNEEVAKKVRDKFENRYQYELMVSLKKDLTNNKDEYIKQIRNKYRDPLNKFTVIYNERYFSCQQNFDSLNSDISQLENDINTYNLELEGICEEYQNELESELTSLESDLNTIISESELMVCDVSNTESQNQDGFTSLRVKLQEVKDHLVQLSSTLPPDDTCPVPCKDGEYRNKKTQKCEKLCSDGSIPESDGSCPVKECNGGLVYDSTSDSCVCPDGTTPDERGKCCKNSEFLNSFGECESKCDEFTQKWDDTKEECVDKLCPDGNPVPPGGCLPTCNDDEYWDSESCVKKCQTGGLVYDKETDGCVPPQCGSKKYWNTNTERCECTSEYTEDSSGNCIADPPVENNPDLISEFITEIDQLQTTKDTTKVESTPTSTMINGLTSIEIFGILLTYNDSDGLYHGSKDGHNVEFDPTSFIIEDVTAGGEMDVSKSDILYPETGDTSENNYEPSENTNRDDVDEPVYQEPEEEYENEDPTNSEPEVEPQEPDNSNVEEETPSTVEGPTCDHPYYCDESLWPDISSSESYVWTVINGQTGIAIWNSQTETSRYYVWVPGGWVQTTREGDAV</sequence>
<dbReference type="GeneID" id="65565963"/>
<evidence type="ECO:0000256" key="2">
    <source>
        <dbReference type="SAM" id="MobiDB-lite"/>
    </source>
</evidence>
<evidence type="ECO:0000256" key="1">
    <source>
        <dbReference type="SAM" id="Coils"/>
    </source>
</evidence>
<feature type="compositionally biased region" description="Acidic residues" evidence="2">
    <location>
        <begin position="670"/>
        <end position="709"/>
    </location>
</feature>
<organism evidence="3 4">
    <name type="scientific">Methanospirillum purgamenti</name>
    <dbReference type="NCBI Taxonomy" id="2834276"/>
    <lineage>
        <taxon>Archaea</taxon>
        <taxon>Methanobacteriati</taxon>
        <taxon>Methanobacteriota</taxon>
        <taxon>Stenosarchaea group</taxon>
        <taxon>Methanomicrobia</taxon>
        <taxon>Methanomicrobiales</taxon>
        <taxon>Methanospirillaceae</taxon>
        <taxon>Methanospirillum</taxon>
    </lineage>
</organism>
<protein>
    <submittedName>
        <fullName evidence="3">Uncharacterized protein</fullName>
    </submittedName>
</protein>
<reference evidence="3 4" key="1">
    <citation type="submission" date="2021-05" db="EMBL/GenBank/DDBJ databases">
        <title>A novel Methanospirillum isolate from a pyrite-forming mixed culture.</title>
        <authorList>
            <person name="Bunk B."/>
            <person name="Sproer C."/>
            <person name="Spring S."/>
            <person name="Pester M."/>
        </authorList>
    </citation>
    <scope>NUCLEOTIDE SEQUENCE [LARGE SCALE GENOMIC DNA]</scope>
    <source>
        <strain evidence="3 4">J.3.6.1-F.2.7.3</strain>
    </source>
</reference>
<dbReference type="Proteomes" id="UP000680656">
    <property type="component" value="Chromosome"/>
</dbReference>
<evidence type="ECO:0000313" key="3">
    <source>
        <dbReference type="EMBL" id="QVV88187.1"/>
    </source>
</evidence>
<proteinExistence type="predicted"/>
<dbReference type="SUPFAM" id="SSF57184">
    <property type="entry name" value="Growth factor receptor domain"/>
    <property type="match status" value="1"/>
</dbReference>
<dbReference type="EMBL" id="CP075546">
    <property type="protein sequence ID" value="QVV88187.1"/>
    <property type="molecule type" value="Genomic_DNA"/>
</dbReference>
<dbReference type="KEGG" id="mrtj:KHC33_12725"/>
<gene>
    <name evidence="3" type="ORF">KHC33_12725</name>
</gene>
<evidence type="ECO:0000313" key="4">
    <source>
        <dbReference type="Proteomes" id="UP000680656"/>
    </source>
</evidence>